<dbReference type="EMBL" id="KN834775">
    <property type="protein sequence ID" value="KIK60528.1"/>
    <property type="molecule type" value="Genomic_DNA"/>
</dbReference>
<sequence length="270" mass="29476">MPALCDCTVSQDILPCSSAPSTTTPGCNCGQLHLTVPPPHTRTEEEAQLCINILLQLPNAEWLHKITTMDDEQGDGDNEKEENEQLELTSMDINSSSNNKYDFLVTDEDNVISDCKEKVKFEVTSPSPNDDSKQDQLFLVTLNDGSIIWEDNRMNKGTKILINAPSPQLTTCVDGNASGKFATKSKSTGQESRSITPLSLPTLHSILSTSAYLTESSMSILFSPDSTSNPDAPYIYAKQHDSASIKHGEKCTLDSPMPECLGKQNWGVST</sequence>
<name>A0A0D0CWN8_9AGAR</name>
<reference evidence="1 2" key="1">
    <citation type="submission" date="2014-04" db="EMBL/GenBank/DDBJ databases">
        <title>Evolutionary Origins and Diversification of the Mycorrhizal Mutualists.</title>
        <authorList>
            <consortium name="DOE Joint Genome Institute"/>
            <consortium name="Mycorrhizal Genomics Consortium"/>
            <person name="Kohler A."/>
            <person name="Kuo A."/>
            <person name="Nagy L.G."/>
            <person name="Floudas D."/>
            <person name="Copeland A."/>
            <person name="Barry K.W."/>
            <person name="Cichocki N."/>
            <person name="Veneault-Fourrey C."/>
            <person name="LaButti K."/>
            <person name="Lindquist E.A."/>
            <person name="Lipzen A."/>
            <person name="Lundell T."/>
            <person name="Morin E."/>
            <person name="Murat C."/>
            <person name="Riley R."/>
            <person name="Ohm R."/>
            <person name="Sun H."/>
            <person name="Tunlid A."/>
            <person name="Henrissat B."/>
            <person name="Grigoriev I.V."/>
            <person name="Hibbett D.S."/>
            <person name="Martin F."/>
        </authorList>
    </citation>
    <scope>NUCLEOTIDE SEQUENCE [LARGE SCALE GENOMIC DNA]</scope>
    <source>
        <strain evidence="1 2">FD-317 M1</strain>
    </source>
</reference>
<dbReference type="AlphaFoldDB" id="A0A0D0CWN8"/>
<evidence type="ECO:0000313" key="1">
    <source>
        <dbReference type="EMBL" id="KIK60528.1"/>
    </source>
</evidence>
<proteinExistence type="predicted"/>
<dbReference type="HOGENOM" id="CLU_1030786_0_0_1"/>
<accession>A0A0D0CWN8</accession>
<gene>
    <name evidence="1" type="ORF">GYMLUDRAFT_244514</name>
</gene>
<protein>
    <submittedName>
        <fullName evidence="1">Unplaced genomic scaffold GYMLUscaffold_27, whole genome shotgun sequence</fullName>
    </submittedName>
</protein>
<dbReference type="Proteomes" id="UP000053593">
    <property type="component" value="Unassembled WGS sequence"/>
</dbReference>
<evidence type="ECO:0000313" key="2">
    <source>
        <dbReference type="Proteomes" id="UP000053593"/>
    </source>
</evidence>
<keyword evidence="2" id="KW-1185">Reference proteome</keyword>
<organism evidence="1 2">
    <name type="scientific">Collybiopsis luxurians FD-317 M1</name>
    <dbReference type="NCBI Taxonomy" id="944289"/>
    <lineage>
        <taxon>Eukaryota</taxon>
        <taxon>Fungi</taxon>
        <taxon>Dikarya</taxon>
        <taxon>Basidiomycota</taxon>
        <taxon>Agaricomycotina</taxon>
        <taxon>Agaricomycetes</taxon>
        <taxon>Agaricomycetidae</taxon>
        <taxon>Agaricales</taxon>
        <taxon>Marasmiineae</taxon>
        <taxon>Omphalotaceae</taxon>
        <taxon>Collybiopsis</taxon>
        <taxon>Collybiopsis luxurians</taxon>
    </lineage>
</organism>